<evidence type="ECO:0000256" key="3">
    <source>
        <dbReference type="ARBA" id="ARBA00022946"/>
    </source>
</evidence>
<dbReference type="EMBL" id="KV454475">
    <property type="protein sequence ID" value="ODV63529.1"/>
    <property type="molecule type" value="Genomic_DNA"/>
</dbReference>
<name>A0A1D2VPK6_9ASCO</name>
<protein>
    <submittedName>
        <fullName evidence="5">ATP11-domain-containing protein</fullName>
    </submittedName>
</protein>
<reference evidence="6" key="1">
    <citation type="submission" date="2016-05" db="EMBL/GenBank/DDBJ databases">
        <title>Comparative genomics of biotechnologically important yeasts.</title>
        <authorList>
            <consortium name="DOE Joint Genome Institute"/>
            <person name="Riley R."/>
            <person name="Haridas S."/>
            <person name="Wolfe K.H."/>
            <person name="Lopes M.R."/>
            <person name="Hittinger C.T."/>
            <person name="Goker M."/>
            <person name="Salamov A."/>
            <person name="Wisecaver J."/>
            <person name="Long T.M."/>
            <person name="Aerts A.L."/>
            <person name="Barry K."/>
            <person name="Choi C."/>
            <person name="Clum A."/>
            <person name="Coughlan A.Y."/>
            <person name="Deshpande S."/>
            <person name="Douglass A.P."/>
            <person name="Hanson S.J."/>
            <person name="Klenk H.-P."/>
            <person name="Labutti K."/>
            <person name="Lapidus A."/>
            <person name="Lindquist E."/>
            <person name="Lipzen A."/>
            <person name="Meier-Kolthoff J.P."/>
            <person name="Ohm R.A."/>
            <person name="Otillar R.P."/>
            <person name="Pangilinan J."/>
            <person name="Peng Y."/>
            <person name="Rokas A."/>
            <person name="Rosa C.A."/>
            <person name="Scheuner C."/>
            <person name="Sibirny A.A."/>
            <person name="Slot J.C."/>
            <person name="Stielow J.B."/>
            <person name="Sun H."/>
            <person name="Kurtzman C.P."/>
            <person name="Blackwell M."/>
            <person name="Grigoriev I.V."/>
            <person name="Jeffries T.W."/>
        </authorList>
    </citation>
    <scope>NUCLEOTIDE SEQUENCE [LARGE SCALE GENOMIC DNA]</scope>
    <source>
        <strain evidence="6">DSM 1968</strain>
    </source>
</reference>
<dbReference type="InParanoid" id="A0A1D2VPK6"/>
<dbReference type="PANTHER" id="PTHR13126">
    <property type="entry name" value="CHAPERONE ATP11"/>
    <property type="match status" value="1"/>
</dbReference>
<gene>
    <name evidence="5" type="ORF">ASCRUDRAFT_78611</name>
</gene>
<dbReference type="GO" id="GO:0033615">
    <property type="term" value="P:mitochondrial proton-transporting ATP synthase complex assembly"/>
    <property type="evidence" value="ECO:0007669"/>
    <property type="project" value="EnsemblFungi"/>
</dbReference>
<dbReference type="InterPro" id="IPR010591">
    <property type="entry name" value="ATP11"/>
</dbReference>
<evidence type="ECO:0000256" key="2">
    <source>
        <dbReference type="ARBA" id="ARBA00009116"/>
    </source>
</evidence>
<dbReference type="FunCoup" id="A0A1D2VPK6">
    <property type="interactions" value="312"/>
</dbReference>
<evidence type="ECO:0000256" key="4">
    <source>
        <dbReference type="ARBA" id="ARBA00023128"/>
    </source>
</evidence>
<proteinExistence type="inferred from homology"/>
<dbReference type="STRING" id="1344418.A0A1D2VPK6"/>
<dbReference type="AlphaFoldDB" id="A0A1D2VPK6"/>
<evidence type="ECO:0000313" key="6">
    <source>
        <dbReference type="Proteomes" id="UP000095038"/>
    </source>
</evidence>
<organism evidence="5 6">
    <name type="scientific">Ascoidea rubescens DSM 1968</name>
    <dbReference type="NCBI Taxonomy" id="1344418"/>
    <lineage>
        <taxon>Eukaryota</taxon>
        <taxon>Fungi</taxon>
        <taxon>Dikarya</taxon>
        <taxon>Ascomycota</taxon>
        <taxon>Saccharomycotina</taxon>
        <taxon>Saccharomycetes</taxon>
        <taxon>Ascoideaceae</taxon>
        <taxon>Ascoidea</taxon>
    </lineage>
</organism>
<dbReference type="GeneID" id="30967905"/>
<evidence type="ECO:0000313" key="5">
    <source>
        <dbReference type="EMBL" id="ODV63529.1"/>
    </source>
</evidence>
<evidence type="ECO:0000256" key="1">
    <source>
        <dbReference type="ARBA" id="ARBA00004173"/>
    </source>
</evidence>
<keyword evidence="6" id="KW-1185">Reference proteome</keyword>
<dbReference type="PANTHER" id="PTHR13126:SF0">
    <property type="entry name" value="ATP SYNTHASE MITOCHONDRIAL F1 COMPLEX ASSEMBLY FACTOR 1"/>
    <property type="match status" value="1"/>
</dbReference>
<dbReference type="RefSeq" id="XP_020049836.1">
    <property type="nucleotide sequence ID" value="XM_020194269.1"/>
</dbReference>
<keyword evidence="3" id="KW-0809">Transit peptide</keyword>
<keyword evidence="4" id="KW-0496">Mitochondrion</keyword>
<sequence length="293" mass="33907">MNSFINELFLNKYKEKLLEKAKKVGAGDISQLKEKLKDEIEEKKSEFSKIDPLKELDNYLSKNQNTAHDPKIIKINKPLDQKKIDSEKLNKKPYKTLNSYIDVEKVSNLKREEIEFIWNSRFMNKENTLIAATDLETFNIMLSNAKKNPIFLLPLPKDGVSDIANSNSNKPHKNHELHLIQWIFSEKFTTHCIITTLAEYKLNKEFSRPHTTLTFHSELADSKDIILINGLVESENIKLPEAQYLVLNVQKFYGGLKNSVEPNKRRLKLLNDFTSGSSEFNLQDLINESDIHS</sequence>
<dbReference type="GO" id="GO:0005759">
    <property type="term" value="C:mitochondrial matrix"/>
    <property type="evidence" value="ECO:0007669"/>
    <property type="project" value="EnsemblFungi"/>
</dbReference>
<dbReference type="GO" id="GO:0051082">
    <property type="term" value="F:unfolded protein binding"/>
    <property type="evidence" value="ECO:0007669"/>
    <property type="project" value="EnsemblFungi"/>
</dbReference>
<dbReference type="OrthoDB" id="16535at2759"/>
<comment type="similarity">
    <text evidence="2">Belongs to the ATP11 family.</text>
</comment>
<dbReference type="Pfam" id="PF06644">
    <property type="entry name" value="ATP11"/>
    <property type="match status" value="1"/>
</dbReference>
<dbReference type="Proteomes" id="UP000095038">
    <property type="component" value="Unassembled WGS sequence"/>
</dbReference>
<comment type="subcellular location">
    <subcellularLocation>
        <location evidence="1">Mitochondrion</location>
    </subcellularLocation>
</comment>
<accession>A0A1D2VPK6</accession>